<organism evidence="3 6">
    <name type="scientific">Rotaria sordida</name>
    <dbReference type="NCBI Taxonomy" id="392033"/>
    <lineage>
        <taxon>Eukaryota</taxon>
        <taxon>Metazoa</taxon>
        <taxon>Spiralia</taxon>
        <taxon>Gnathifera</taxon>
        <taxon>Rotifera</taxon>
        <taxon>Eurotatoria</taxon>
        <taxon>Bdelloidea</taxon>
        <taxon>Philodinida</taxon>
        <taxon>Philodinidae</taxon>
        <taxon>Rotaria</taxon>
    </lineage>
</organism>
<feature type="domain" description="Peptidase S9 prolyl oligopeptidase catalytic" evidence="2">
    <location>
        <begin position="460"/>
        <end position="661"/>
    </location>
</feature>
<dbReference type="GO" id="GO:0004252">
    <property type="term" value="F:serine-type endopeptidase activity"/>
    <property type="evidence" value="ECO:0007669"/>
    <property type="project" value="TreeGrafter"/>
</dbReference>
<dbReference type="Gene3D" id="3.40.50.1820">
    <property type="entry name" value="alpha/beta hydrolase"/>
    <property type="match status" value="1"/>
</dbReference>
<dbReference type="OrthoDB" id="16520at2759"/>
<evidence type="ECO:0000256" key="1">
    <source>
        <dbReference type="ARBA" id="ARBA00022801"/>
    </source>
</evidence>
<accession>A0A815EYT8</accession>
<dbReference type="EMBL" id="CAJNOU010002776">
    <property type="protein sequence ID" value="CAF1348760.1"/>
    <property type="molecule type" value="Genomic_DNA"/>
</dbReference>
<dbReference type="InterPro" id="IPR001375">
    <property type="entry name" value="Peptidase_S9_cat"/>
</dbReference>
<evidence type="ECO:0000259" key="2">
    <source>
        <dbReference type="Pfam" id="PF00326"/>
    </source>
</evidence>
<dbReference type="SUPFAM" id="SSF82171">
    <property type="entry name" value="DPP6 N-terminal domain-like"/>
    <property type="match status" value="1"/>
</dbReference>
<evidence type="ECO:0000313" key="5">
    <source>
        <dbReference type="EMBL" id="CAF3837377.1"/>
    </source>
</evidence>
<dbReference type="PANTHER" id="PTHR42776">
    <property type="entry name" value="SERINE PEPTIDASE S9 FAMILY MEMBER"/>
    <property type="match status" value="1"/>
</dbReference>
<dbReference type="Pfam" id="PF00326">
    <property type="entry name" value="Peptidase_S9"/>
    <property type="match status" value="1"/>
</dbReference>
<protein>
    <recommendedName>
        <fullName evidence="2">Peptidase S9 prolyl oligopeptidase catalytic domain-containing protein</fullName>
    </recommendedName>
</protein>
<dbReference type="EMBL" id="CAJNOO010003075">
    <property type="protein sequence ID" value="CAF1316541.1"/>
    <property type="molecule type" value="Genomic_DNA"/>
</dbReference>
<gene>
    <name evidence="5" type="ORF">FNK824_LOCUS17130</name>
    <name evidence="3" type="ORF">RFH988_LOCUS30530</name>
    <name evidence="4" type="ORF">SEV965_LOCUS28748</name>
</gene>
<evidence type="ECO:0000313" key="3">
    <source>
        <dbReference type="EMBL" id="CAF1316541.1"/>
    </source>
</evidence>
<keyword evidence="1" id="KW-0378">Hydrolase</keyword>
<dbReference type="InterPro" id="IPR029058">
    <property type="entry name" value="AB_hydrolase_fold"/>
</dbReference>
<evidence type="ECO:0000313" key="4">
    <source>
        <dbReference type="EMBL" id="CAF1348760.1"/>
    </source>
</evidence>
<dbReference type="Proteomes" id="UP000663874">
    <property type="component" value="Unassembled WGS sequence"/>
</dbReference>
<evidence type="ECO:0000313" key="6">
    <source>
        <dbReference type="Proteomes" id="UP000663882"/>
    </source>
</evidence>
<dbReference type="PANTHER" id="PTHR42776:SF27">
    <property type="entry name" value="DIPEPTIDYL PEPTIDASE FAMILY MEMBER 6"/>
    <property type="match status" value="1"/>
</dbReference>
<sequence length="762" mass="87638">MKYAFGVLLFIWTGYSLSLMPKLTLDEFFKYTDFTSLTLAPDNSQSILIQTRHPIWDHNVNEYHLHLYSLDSKNMTLLTKHSSGLLRPRWHGEWIAYLIANLSNTIYLYSTRTEQTFSLPLGNESIHAFTLSNINTSLYFATRTLWTDETDKAYKNEWKDVIEYRGKERGDTIYRVNLEDINQFQIEILTNISLRVAELICSFDGKHLVFSTESTSQQMESMDDYEIYAMDLTDRSSTVPRRLTNNQAIERNLKWFDNESFLFTVSSEGSIDGEYRDTQGRLYSFDLLSKTIHRWADQFAGSIRGYDLLENGRKGLIILGQLNTEIQIYTQQSISSPLAKKIGWNGTYESIVTSCANNKSIIAFLHSSFDAPQEVYFIDNIDQLILAQSITNENRLFRERNLPKGTSYRWLNEDDRTEIEGILLYPPDKFQQKNLPLLVLIHGGPYLADLNVFYADWYHSAIMMATEGWLVLRPNYRGSSGYGDDFLYGVRLEMVSRPGKDILFGVDALIRDGIVDSKRLVIGGYSYGGYLTNWLITQTTHFNAAITGAGAIEHVIDWGTNDMPISNAYFLGGFPWQMPTRYQEEAAIFQLNKVKTPTHIVTGETDVRVPVAESYLLERSLRVLGIPTKLIVFSGQGHFLSNNPWHEKIKVREELKWLQKYGDIWIFVLSRCIHIGLDLYHYSFHQVEKAPGEPTLNIQDIIDNTQRPVREIMKLESITGEQGMLKCDCKQGCKTNKCKCKQANVLCNSRCHHALSCCNKRF</sequence>
<dbReference type="EMBL" id="CAJOBE010002681">
    <property type="protein sequence ID" value="CAF3837377.1"/>
    <property type="molecule type" value="Genomic_DNA"/>
</dbReference>
<dbReference type="AlphaFoldDB" id="A0A815EYT8"/>
<dbReference type="Gene3D" id="2.120.10.30">
    <property type="entry name" value="TolB, C-terminal domain"/>
    <property type="match status" value="1"/>
</dbReference>
<reference evidence="3" key="1">
    <citation type="submission" date="2021-02" db="EMBL/GenBank/DDBJ databases">
        <authorList>
            <person name="Nowell W R."/>
        </authorList>
    </citation>
    <scope>NUCLEOTIDE SEQUENCE</scope>
</reference>
<dbReference type="InterPro" id="IPR011042">
    <property type="entry name" value="6-blade_b-propeller_TolB-like"/>
</dbReference>
<dbReference type="GO" id="GO:0006508">
    <property type="term" value="P:proteolysis"/>
    <property type="evidence" value="ECO:0007669"/>
    <property type="project" value="InterPro"/>
</dbReference>
<comment type="caution">
    <text evidence="3">The sequence shown here is derived from an EMBL/GenBank/DDBJ whole genome shotgun (WGS) entry which is preliminary data.</text>
</comment>
<dbReference type="Proteomes" id="UP000663889">
    <property type="component" value="Unassembled WGS sequence"/>
</dbReference>
<dbReference type="Proteomes" id="UP000663882">
    <property type="component" value="Unassembled WGS sequence"/>
</dbReference>
<dbReference type="SUPFAM" id="SSF53474">
    <property type="entry name" value="alpha/beta-Hydrolases"/>
    <property type="match status" value="1"/>
</dbReference>
<proteinExistence type="predicted"/>
<name>A0A815EYT8_9BILA</name>